<dbReference type="EnsemblBacteria" id="CAR46773">
    <property type="protein sequence ID" value="CAR46773"/>
    <property type="gene ID" value="PMI3456"/>
</dbReference>
<proteinExistence type="predicted"/>
<dbReference type="Proteomes" id="UP000008319">
    <property type="component" value="Chromosome"/>
</dbReference>
<evidence type="ECO:0000313" key="1">
    <source>
        <dbReference type="EMBL" id="CAR46773.1"/>
    </source>
</evidence>
<organism evidence="1 2">
    <name type="scientific">Proteus mirabilis (strain HI4320)</name>
    <dbReference type="NCBI Taxonomy" id="529507"/>
    <lineage>
        <taxon>Bacteria</taxon>
        <taxon>Pseudomonadati</taxon>
        <taxon>Pseudomonadota</taxon>
        <taxon>Gammaproteobacteria</taxon>
        <taxon>Enterobacterales</taxon>
        <taxon>Morganellaceae</taxon>
        <taxon>Proteus</taxon>
    </lineage>
</organism>
<dbReference type="EMBL" id="AM942759">
    <property type="protein sequence ID" value="CAR46773.1"/>
    <property type="molecule type" value="Genomic_DNA"/>
</dbReference>
<dbReference type="HOGENOM" id="CLU_2957002_0_0_6"/>
<accession>B4F2M3</accession>
<gene>
    <name evidence="1" type="ordered locus">PMI3456</name>
</gene>
<dbReference type="KEGG" id="pmr:PMI3456"/>
<protein>
    <submittedName>
        <fullName evidence="1">Uncharacterized protein</fullName>
    </submittedName>
</protein>
<name>B4F2M3_PROMH</name>
<dbReference type="AlphaFoldDB" id="B4F2M3"/>
<sequence length="71" mass="8256">MRIMRHNLSGGKMKQRQCQVVVTLRTLTGRKRSLFSKKLFFKTPLIEGFFLVCRKTHIAPFIVSSKENSND</sequence>
<keyword evidence="2" id="KW-1185">Reference proteome</keyword>
<evidence type="ECO:0000313" key="2">
    <source>
        <dbReference type="Proteomes" id="UP000008319"/>
    </source>
</evidence>
<reference evidence="1 2" key="1">
    <citation type="journal article" date="2008" name="J. Bacteriol.">
        <title>Complete genome sequence of uropathogenic Proteus mirabilis, a master of both adherence and motility.</title>
        <authorList>
            <person name="Pearson M.M."/>
            <person name="Sebaihia M."/>
            <person name="Churcher C."/>
            <person name="Quail M.A."/>
            <person name="Seshasayee A.S."/>
            <person name="Luscombe N.M."/>
            <person name="Abdellah Z."/>
            <person name="Arrosmith C."/>
            <person name="Atkin B."/>
            <person name="Chillingworth T."/>
            <person name="Hauser H."/>
            <person name="Jagels K."/>
            <person name="Moule S."/>
            <person name="Mungall K."/>
            <person name="Norbertczak H."/>
            <person name="Rabbinowitsch E."/>
            <person name="Walker D."/>
            <person name="Whithead S."/>
            <person name="Thomson N.R."/>
            <person name="Rather P.N."/>
            <person name="Parkhill J."/>
            <person name="Mobley H.L."/>
        </authorList>
    </citation>
    <scope>NUCLEOTIDE SEQUENCE [LARGE SCALE GENOMIC DNA]</scope>
    <source>
        <strain evidence="1 2">HI4320</strain>
    </source>
</reference>